<dbReference type="Proteomes" id="UP000027432">
    <property type="component" value="Unassembled WGS sequence"/>
</dbReference>
<keyword evidence="3" id="KW-1185">Reference proteome</keyword>
<dbReference type="STRING" id="1353537.TP2_06280"/>
<dbReference type="InterPro" id="IPR050312">
    <property type="entry name" value="IolE/XylAMocC-like"/>
</dbReference>
<dbReference type="InterPro" id="IPR013022">
    <property type="entry name" value="Xyl_isomerase-like_TIM-brl"/>
</dbReference>
<dbReference type="InterPro" id="IPR036237">
    <property type="entry name" value="Xyl_isomerase-like_sf"/>
</dbReference>
<dbReference type="Gene3D" id="3.20.20.150">
    <property type="entry name" value="Divalent-metal-dependent TIM barrel enzymes"/>
    <property type="match status" value="1"/>
</dbReference>
<evidence type="ECO:0000259" key="1">
    <source>
        <dbReference type="Pfam" id="PF01261"/>
    </source>
</evidence>
<dbReference type="Pfam" id="PF01261">
    <property type="entry name" value="AP_endonuc_2"/>
    <property type="match status" value="1"/>
</dbReference>
<gene>
    <name evidence="2" type="ORF">TP2_06280</name>
</gene>
<dbReference type="AlphaFoldDB" id="A0A074JDC6"/>
<accession>A0A074JDC6</accession>
<dbReference type="OrthoDB" id="7245925at2"/>
<feature type="domain" description="Xylose isomerase-like TIM barrel" evidence="1">
    <location>
        <begin position="42"/>
        <end position="268"/>
    </location>
</feature>
<reference evidence="2 3" key="1">
    <citation type="submission" date="2013-07" db="EMBL/GenBank/DDBJ databases">
        <title>Thioclava pacifica DSM 10166 Genome Sequencing.</title>
        <authorList>
            <person name="Lai Q."/>
            <person name="Shao Z."/>
        </authorList>
    </citation>
    <scope>NUCLEOTIDE SEQUENCE [LARGE SCALE GENOMIC DNA]</scope>
    <source>
        <strain evidence="2 3">DSM 10166</strain>
    </source>
</reference>
<dbReference type="RefSeq" id="WP_038075917.1">
    <property type="nucleotide sequence ID" value="NZ_AUND01000012.1"/>
</dbReference>
<protein>
    <recommendedName>
        <fullName evidence="1">Xylose isomerase-like TIM barrel domain-containing protein</fullName>
    </recommendedName>
</protein>
<name>A0A074JDC6_9RHOB</name>
<dbReference type="SUPFAM" id="SSF51658">
    <property type="entry name" value="Xylose isomerase-like"/>
    <property type="match status" value="1"/>
</dbReference>
<dbReference type="EMBL" id="AUND01000012">
    <property type="protein sequence ID" value="KEO54534.1"/>
    <property type="molecule type" value="Genomic_DNA"/>
</dbReference>
<evidence type="ECO:0000313" key="3">
    <source>
        <dbReference type="Proteomes" id="UP000027432"/>
    </source>
</evidence>
<evidence type="ECO:0000313" key="2">
    <source>
        <dbReference type="EMBL" id="KEO54534.1"/>
    </source>
</evidence>
<organism evidence="2 3">
    <name type="scientific">Thioclava pacifica DSM 10166</name>
    <dbReference type="NCBI Taxonomy" id="1353537"/>
    <lineage>
        <taxon>Bacteria</taxon>
        <taxon>Pseudomonadati</taxon>
        <taxon>Pseudomonadota</taxon>
        <taxon>Alphaproteobacteria</taxon>
        <taxon>Rhodobacterales</taxon>
        <taxon>Paracoccaceae</taxon>
        <taxon>Thioclava</taxon>
    </lineage>
</organism>
<dbReference type="PANTHER" id="PTHR12110:SF53">
    <property type="entry name" value="BLR5974 PROTEIN"/>
    <property type="match status" value="1"/>
</dbReference>
<dbReference type="PANTHER" id="PTHR12110">
    <property type="entry name" value="HYDROXYPYRUVATE ISOMERASE"/>
    <property type="match status" value="1"/>
</dbReference>
<sequence>MAKDLPVLGAALSLDMFAHHRDWILADQRDLELQSFCWPNSSDEDLRKMVARAKDLLDGYEGRLGLHGPFTSFNIDCADPAIIEVIRSRMLRVLEITAELGGNQMVIHSPYSLWKEADLEQNPATGFIQVERVRYVLTPVIERAEELGVTLVIENVEDLTPSLRVDLAAKMKSKAVKVSLDTGHAQFMHRRCGAPPVDVFVHAAGAALQHVHLQDIDGYGDRHWHPGEGTIAWHSVFAALHKLPKMPRLILEVNDEVGLRKGANYLASLGLAR</sequence>
<proteinExistence type="predicted"/>
<comment type="caution">
    <text evidence="2">The sequence shown here is derived from an EMBL/GenBank/DDBJ whole genome shotgun (WGS) entry which is preliminary data.</text>
</comment>
<dbReference type="eggNOG" id="COG1082">
    <property type="taxonomic scope" value="Bacteria"/>
</dbReference>